<dbReference type="Pfam" id="PF00011">
    <property type="entry name" value="HSP20"/>
    <property type="match status" value="1"/>
</dbReference>
<dbReference type="EMBL" id="JACRSV010000001">
    <property type="protein sequence ID" value="MBC8559513.1"/>
    <property type="molecule type" value="Genomic_DNA"/>
</dbReference>
<dbReference type="PROSITE" id="PS01031">
    <property type="entry name" value="SHSP"/>
    <property type="match status" value="1"/>
</dbReference>
<sequence>MFDLIPFDRKQHDLFDYFDRFEKSFFDGFGKEVSAFRTDIVEKDDKYVLQAELPGFQKEDINISIDGSNLNIRAQHNEEKEEKDEKKNFVRKERRYGFFARSFDITGIKADGISAQYNNGILELELPKEEPKKLESRSIEVK</sequence>
<dbReference type="InterPro" id="IPR008978">
    <property type="entry name" value="HSP20-like_chaperone"/>
</dbReference>
<evidence type="ECO:0000313" key="5">
    <source>
        <dbReference type="Proteomes" id="UP000610760"/>
    </source>
</evidence>
<protein>
    <submittedName>
        <fullName evidence="4">Hsp20/alpha crystallin family protein</fullName>
    </submittedName>
</protein>
<evidence type="ECO:0000256" key="1">
    <source>
        <dbReference type="PROSITE-ProRule" id="PRU00285"/>
    </source>
</evidence>
<dbReference type="CDD" id="cd06471">
    <property type="entry name" value="ACD_LpsHSP_like"/>
    <property type="match status" value="1"/>
</dbReference>
<dbReference type="RefSeq" id="WP_249294406.1">
    <property type="nucleotide sequence ID" value="NZ_JACRSV010000001.1"/>
</dbReference>
<evidence type="ECO:0000259" key="3">
    <source>
        <dbReference type="PROSITE" id="PS01031"/>
    </source>
</evidence>
<proteinExistence type="inferred from homology"/>
<dbReference type="InterPro" id="IPR002068">
    <property type="entry name" value="A-crystallin/Hsp20_dom"/>
</dbReference>
<comment type="similarity">
    <text evidence="1 2">Belongs to the small heat shock protein (HSP20) family.</text>
</comment>
<keyword evidence="5" id="KW-1185">Reference proteome</keyword>
<dbReference type="Proteomes" id="UP000610760">
    <property type="component" value="Unassembled WGS sequence"/>
</dbReference>
<name>A0A926I2F6_9FIRM</name>
<dbReference type="PANTHER" id="PTHR11527">
    <property type="entry name" value="HEAT-SHOCK PROTEIN 20 FAMILY MEMBER"/>
    <property type="match status" value="1"/>
</dbReference>
<dbReference type="InterPro" id="IPR031107">
    <property type="entry name" value="Small_HSP"/>
</dbReference>
<reference evidence="4" key="1">
    <citation type="submission" date="2020-08" db="EMBL/GenBank/DDBJ databases">
        <title>Genome public.</title>
        <authorList>
            <person name="Liu C."/>
            <person name="Sun Q."/>
        </authorList>
    </citation>
    <scope>NUCLEOTIDE SEQUENCE</scope>
    <source>
        <strain evidence="4">NSJ-33</strain>
    </source>
</reference>
<dbReference type="Gene3D" id="2.60.40.790">
    <property type="match status" value="1"/>
</dbReference>
<feature type="domain" description="SHSP" evidence="3">
    <location>
        <begin position="29"/>
        <end position="142"/>
    </location>
</feature>
<dbReference type="AlphaFoldDB" id="A0A926I2F6"/>
<comment type="caution">
    <text evidence="4">The sequence shown here is derived from an EMBL/GenBank/DDBJ whole genome shotgun (WGS) entry which is preliminary data.</text>
</comment>
<organism evidence="4 5">
    <name type="scientific">Fumia xinanensis</name>
    <dbReference type="NCBI Taxonomy" id="2763659"/>
    <lineage>
        <taxon>Bacteria</taxon>
        <taxon>Bacillati</taxon>
        <taxon>Bacillota</taxon>
        <taxon>Clostridia</taxon>
        <taxon>Eubacteriales</taxon>
        <taxon>Oscillospiraceae</taxon>
        <taxon>Fumia</taxon>
    </lineage>
</organism>
<evidence type="ECO:0000256" key="2">
    <source>
        <dbReference type="RuleBase" id="RU003616"/>
    </source>
</evidence>
<dbReference type="SUPFAM" id="SSF49764">
    <property type="entry name" value="HSP20-like chaperones"/>
    <property type="match status" value="1"/>
</dbReference>
<gene>
    <name evidence="4" type="ORF">H8710_05435</name>
</gene>
<accession>A0A926I2F6</accession>
<evidence type="ECO:0000313" key="4">
    <source>
        <dbReference type="EMBL" id="MBC8559513.1"/>
    </source>
</evidence>